<protein>
    <submittedName>
        <fullName evidence="1">Nucleotidyltransferase substrate binding protein, HI0074 family</fullName>
    </submittedName>
</protein>
<organism evidence="1">
    <name type="scientific">Chlorobium phaeobacteroides (strain BS1)</name>
    <dbReference type="NCBI Taxonomy" id="331678"/>
    <lineage>
        <taxon>Bacteria</taxon>
        <taxon>Pseudomonadati</taxon>
        <taxon>Chlorobiota</taxon>
        <taxon>Chlorobiia</taxon>
        <taxon>Chlorobiales</taxon>
        <taxon>Chlorobiaceae</taxon>
        <taxon>Chlorobium/Pelodictyon group</taxon>
        <taxon>Chlorobium</taxon>
    </lineage>
</organism>
<dbReference type="KEGG" id="cpb:Cphamn1_0068"/>
<dbReference type="EMBL" id="CP001101">
    <property type="protein sequence ID" value="ACE03051.1"/>
    <property type="molecule type" value="Genomic_DNA"/>
</dbReference>
<sequence length="199" mass="23489">MAEDPFQLEKSEQACALLLSLILVSDFVVQIASLKFNLYHFRNTVFGQFFLAKIRRYSMNSQDIRWVQRYKHLIQAYDQLDRAVDLAQQRSLSELEEQGLIQSFEYTHELAWNTLKDFLANKGVQPLYGSKDTTRAAFKHRLIEDGNIWMEMIKSRYLTSHTYNREIAEEIALAIRQHYHAAFRKLLETLEPLSREKPE</sequence>
<evidence type="ECO:0000313" key="1">
    <source>
        <dbReference type="EMBL" id="ACE03051.1"/>
    </source>
</evidence>
<dbReference type="SUPFAM" id="SSF81593">
    <property type="entry name" value="Nucleotidyltransferase substrate binding subunit/domain"/>
    <property type="match status" value="1"/>
</dbReference>
<dbReference type="NCBIfam" id="TIGR01987">
    <property type="entry name" value="HI0074"/>
    <property type="match status" value="1"/>
</dbReference>
<dbReference type="GO" id="GO:0016740">
    <property type="term" value="F:transferase activity"/>
    <property type="evidence" value="ECO:0007669"/>
    <property type="project" value="UniProtKB-KW"/>
</dbReference>
<name>B3EJY3_CHLPB</name>
<proteinExistence type="predicted"/>
<dbReference type="Gene3D" id="1.20.120.330">
    <property type="entry name" value="Nucleotidyltransferases domain 2"/>
    <property type="match status" value="1"/>
</dbReference>
<accession>B3EJY3</accession>
<dbReference type="eggNOG" id="COG1669">
    <property type="taxonomic scope" value="Bacteria"/>
</dbReference>
<dbReference type="AlphaFoldDB" id="B3EJY3"/>
<dbReference type="HOGENOM" id="CLU_118479_1_0_10"/>
<dbReference type="InterPro" id="IPR010235">
    <property type="entry name" value="HepT"/>
</dbReference>
<dbReference type="Pfam" id="PF08780">
    <property type="entry name" value="NTase_sub_bind"/>
    <property type="match status" value="1"/>
</dbReference>
<gene>
    <name evidence="1" type="ordered locus">Cphamn1_0068</name>
</gene>
<reference evidence="1" key="1">
    <citation type="submission" date="2008-06" db="EMBL/GenBank/DDBJ databases">
        <title>Complete sequence of Chlorobium phaeobacteroides BS1.</title>
        <authorList>
            <consortium name="US DOE Joint Genome Institute"/>
            <person name="Lucas S."/>
            <person name="Copeland A."/>
            <person name="Lapidus A."/>
            <person name="Glavina del Rio T."/>
            <person name="Dalin E."/>
            <person name="Tice H."/>
            <person name="Bruce D."/>
            <person name="Goodwin L."/>
            <person name="Pitluck S."/>
            <person name="Schmutz J."/>
            <person name="Larimer F."/>
            <person name="Land M."/>
            <person name="Hauser L."/>
            <person name="Kyrpides N."/>
            <person name="Ovchinnikova G."/>
            <person name="Li T."/>
            <person name="Liu Z."/>
            <person name="Zhao F."/>
            <person name="Overmann J."/>
            <person name="Bryant D.A."/>
            <person name="Richardson P."/>
        </authorList>
    </citation>
    <scope>NUCLEOTIDE SEQUENCE [LARGE SCALE GENOMIC DNA]</scope>
    <source>
        <strain evidence="1">BS1</strain>
    </source>
</reference>
<keyword evidence="1" id="KW-0808">Transferase</keyword>